<keyword evidence="1" id="KW-0812">Transmembrane</keyword>
<dbReference type="EMBL" id="SMZO01000022">
    <property type="protein sequence ID" value="TDL87727.1"/>
    <property type="molecule type" value="Genomic_DNA"/>
</dbReference>
<reference evidence="3 4" key="1">
    <citation type="submission" date="2019-03" db="EMBL/GenBank/DDBJ databases">
        <title>Rhodobacteraceae bacterium SM1902, a new member of the family Rhodobacteraceae isolated from Yantai.</title>
        <authorList>
            <person name="Sun Y."/>
        </authorList>
    </citation>
    <scope>NUCLEOTIDE SEQUENCE [LARGE SCALE GENOMIC DNA]</scope>
    <source>
        <strain evidence="3 4">SM1902</strain>
    </source>
</reference>
<dbReference type="RefSeq" id="WP_133342945.1">
    <property type="nucleotide sequence ID" value="NZ_SMZO01000022.1"/>
</dbReference>
<keyword evidence="1" id="KW-0472">Membrane</keyword>
<dbReference type="AlphaFoldDB" id="A0A4R6AUJ1"/>
<evidence type="ECO:0000313" key="4">
    <source>
        <dbReference type="Proteomes" id="UP000294562"/>
    </source>
</evidence>
<name>A0A4R6AUJ1_9RHOB</name>
<feature type="transmembrane region" description="Helical" evidence="1">
    <location>
        <begin position="222"/>
        <end position="239"/>
    </location>
</feature>
<dbReference type="Proteomes" id="UP000294562">
    <property type="component" value="Unassembled WGS sequence"/>
</dbReference>
<gene>
    <name evidence="3" type="ORF">E2L05_10905</name>
</gene>
<evidence type="ECO:0000256" key="1">
    <source>
        <dbReference type="SAM" id="Phobius"/>
    </source>
</evidence>
<dbReference type="OrthoDB" id="9858571at2"/>
<evidence type="ECO:0000256" key="2">
    <source>
        <dbReference type="SAM" id="SignalP"/>
    </source>
</evidence>
<comment type="caution">
    <text evidence="3">The sequence shown here is derived from an EMBL/GenBank/DDBJ whole genome shotgun (WGS) entry which is preliminary data.</text>
</comment>
<evidence type="ECO:0008006" key="5">
    <source>
        <dbReference type="Google" id="ProtNLM"/>
    </source>
</evidence>
<proteinExistence type="predicted"/>
<keyword evidence="2" id="KW-0732">Signal</keyword>
<keyword evidence="4" id="KW-1185">Reference proteome</keyword>
<keyword evidence="1" id="KW-1133">Transmembrane helix</keyword>
<protein>
    <recommendedName>
        <fullName evidence="5">VPLPA-CTERM sorting domain-containing protein</fullName>
    </recommendedName>
</protein>
<sequence>MLRFIRRSMPLVFAFGMSLGAVAPPSEAATLTVIGDVNAGSADNLGLYENVLNGGNQVVFSRGFGQLGGVVSHFRALGVTLTDRSALLTTAALTPVDLLVLTTNYNTIFDFSPAELAAIKAFGEGAGTVLLVAEAASATVLANYNAVLSALGAKIRFTGERFASTETLTELPETELSAGLTTFRVSPYSTLTGGSEAVTAANGTVVAFETLGAPEPVPLPPALPMLAGGVGALVILSHVKRRRRS</sequence>
<feature type="chain" id="PRO_5020375390" description="VPLPA-CTERM sorting domain-containing protein" evidence="2">
    <location>
        <begin position="24"/>
        <end position="245"/>
    </location>
</feature>
<accession>A0A4R6AUJ1</accession>
<evidence type="ECO:0000313" key="3">
    <source>
        <dbReference type="EMBL" id="TDL87727.1"/>
    </source>
</evidence>
<feature type="signal peptide" evidence="2">
    <location>
        <begin position="1"/>
        <end position="23"/>
    </location>
</feature>
<organism evidence="3 4">
    <name type="scientific">Meridianimarinicoccus aquatilis</name>
    <dbReference type="NCBI Taxonomy" id="2552766"/>
    <lineage>
        <taxon>Bacteria</taxon>
        <taxon>Pseudomonadati</taxon>
        <taxon>Pseudomonadota</taxon>
        <taxon>Alphaproteobacteria</taxon>
        <taxon>Rhodobacterales</taxon>
        <taxon>Paracoccaceae</taxon>
        <taxon>Meridianimarinicoccus</taxon>
    </lineage>
</organism>